<dbReference type="Proteomes" id="UP000639338">
    <property type="component" value="Unassembled WGS sequence"/>
</dbReference>
<keyword evidence="2" id="KW-1185">Reference proteome</keyword>
<reference evidence="1 2" key="1">
    <citation type="submission" date="2020-08" db="EMBL/GenBank/DDBJ databases">
        <title>Aphidius gifuensis genome sequencing and assembly.</title>
        <authorList>
            <person name="Du Z."/>
        </authorList>
    </citation>
    <scope>NUCLEOTIDE SEQUENCE [LARGE SCALE GENOMIC DNA]</scope>
    <source>
        <strain evidence="1">YNYX2018</strain>
        <tissue evidence="1">Adults</tissue>
    </source>
</reference>
<evidence type="ECO:0000313" key="2">
    <source>
        <dbReference type="Proteomes" id="UP000639338"/>
    </source>
</evidence>
<dbReference type="EMBL" id="JACMRX010000001">
    <property type="protein sequence ID" value="KAF7997387.1"/>
    <property type="molecule type" value="Genomic_DNA"/>
</dbReference>
<evidence type="ECO:0000313" key="1">
    <source>
        <dbReference type="EMBL" id="KAF7997387.1"/>
    </source>
</evidence>
<proteinExistence type="predicted"/>
<dbReference type="AlphaFoldDB" id="A0A834Y604"/>
<organism evidence="1 2">
    <name type="scientific">Aphidius gifuensis</name>
    <name type="common">Parasitoid wasp</name>
    <dbReference type="NCBI Taxonomy" id="684658"/>
    <lineage>
        <taxon>Eukaryota</taxon>
        <taxon>Metazoa</taxon>
        <taxon>Ecdysozoa</taxon>
        <taxon>Arthropoda</taxon>
        <taxon>Hexapoda</taxon>
        <taxon>Insecta</taxon>
        <taxon>Pterygota</taxon>
        <taxon>Neoptera</taxon>
        <taxon>Endopterygota</taxon>
        <taxon>Hymenoptera</taxon>
        <taxon>Apocrita</taxon>
        <taxon>Ichneumonoidea</taxon>
        <taxon>Braconidae</taxon>
        <taxon>Aphidiinae</taxon>
        <taxon>Aphidius</taxon>
    </lineage>
</organism>
<accession>A0A834Y604</accession>
<dbReference type="OrthoDB" id="10018574at2759"/>
<gene>
    <name evidence="1" type="ORF">HCN44_005664</name>
</gene>
<comment type="caution">
    <text evidence="1">The sequence shown here is derived from an EMBL/GenBank/DDBJ whole genome shotgun (WGS) entry which is preliminary data.</text>
</comment>
<sequence>MLTKDLSNPVCFAIESLSSTRQKISAVDLCYGKNGHFLVAVNSGTASFPIGCYRVLVRKNDDKCSITSQALVVTENGENEGFVDVWELKEKLQPVHKLLPVPKTATQNQVKGTLDVLVN</sequence>
<name>A0A834Y604_APHGI</name>
<protein>
    <submittedName>
        <fullName evidence="1">Uncharacterized protein</fullName>
    </submittedName>
</protein>